<gene>
    <name evidence="2" type="ORF">NCGR_LOCUS21024</name>
</gene>
<organism evidence="2 3">
    <name type="scientific">Miscanthus lutarioriparius</name>
    <dbReference type="NCBI Taxonomy" id="422564"/>
    <lineage>
        <taxon>Eukaryota</taxon>
        <taxon>Viridiplantae</taxon>
        <taxon>Streptophyta</taxon>
        <taxon>Embryophyta</taxon>
        <taxon>Tracheophyta</taxon>
        <taxon>Spermatophyta</taxon>
        <taxon>Magnoliopsida</taxon>
        <taxon>Liliopsida</taxon>
        <taxon>Poales</taxon>
        <taxon>Poaceae</taxon>
        <taxon>PACMAD clade</taxon>
        <taxon>Panicoideae</taxon>
        <taxon>Andropogonodae</taxon>
        <taxon>Andropogoneae</taxon>
        <taxon>Saccharinae</taxon>
        <taxon>Miscanthus</taxon>
    </lineage>
</organism>
<name>A0A811NWB6_9POAL</name>
<dbReference type="AlphaFoldDB" id="A0A811NWB6"/>
<dbReference type="SUPFAM" id="SSF57938">
    <property type="entry name" value="DnaJ/Hsp40 cysteine-rich domain"/>
    <property type="match status" value="1"/>
</dbReference>
<dbReference type="PANTHER" id="PTHR15852:SF29">
    <property type="entry name" value="PLASTID TRANSCRIPTIONALLY ACTIVE PROTEIN"/>
    <property type="match status" value="1"/>
</dbReference>
<keyword evidence="3" id="KW-1185">Reference proteome</keyword>
<keyword evidence="1" id="KW-0472">Membrane</keyword>
<sequence>MEPGGGGRGPGDRVRRQLQSVGRLAAYLGGGFLLLSAASSVAVRSLRALSDANQRKFAMPCGACEGKGTYACRLCSGSATIEWSPMHDPVFVNPCLCPTCDGTRVQRCLNCVGNGLIAAASGQLDRVLQDCSNGHVVAAKHVLSNGSYTSTVHQNGHPKKLANGLSNGTYYANGNGVHA</sequence>
<keyword evidence="1" id="KW-1133">Transmembrane helix</keyword>
<proteinExistence type="predicted"/>
<protein>
    <submittedName>
        <fullName evidence="2">Uncharacterized protein</fullName>
    </submittedName>
</protein>
<evidence type="ECO:0000313" key="3">
    <source>
        <dbReference type="Proteomes" id="UP000604825"/>
    </source>
</evidence>
<feature type="transmembrane region" description="Helical" evidence="1">
    <location>
        <begin position="24"/>
        <end position="46"/>
    </location>
</feature>
<reference evidence="2" key="1">
    <citation type="submission" date="2020-10" db="EMBL/GenBank/DDBJ databases">
        <authorList>
            <person name="Han B."/>
            <person name="Lu T."/>
            <person name="Zhao Q."/>
            <person name="Huang X."/>
            <person name="Zhao Y."/>
        </authorList>
    </citation>
    <scope>NUCLEOTIDE SEQUENCE</scope>
</reference>
<dbReference type="PANTHER" id="PTHR15852">
    <property type="entry name" value="PLASTID TRANSCRIPTIONALLY ACTIVE PROTEIN"/>
    <property type="match status" value="1"/>
</dbReference>
<dbReference type="OrthoDB" id="513013at2759"/>
<accession>A0A811NWB6</accession>
<comment type="caution">
    <text evidence="2">The sequence shown here is derived from an EMBL/GenBank/DDBJ whole genome shotgun (WGS) entry which is preliminary data.</text>
</comment>
<evidence type="ECO:0000256" key="1">
    <source>
        <dbReference type="SAM" id="Phobius"/>
    </source>
</evidence>
<keyword evidence="1" id="KW-0812">Transmembrane</keyword>
<dbReference type="Proteomes" id="UP000604825">
    <property type="component" value="Unassembled WGS sequence"/>
</dbReference>
<dbReference type="InterPro" id="IPR036410">
    <property type="entry name" value="HSP_DnaJ_Cys-rich_dom_sf"/>
</dbReference>
<evidence type="ECO:0000313" key="2">
    <source>
        <dbReference type="EMBL" id="CAD6230818.1"/>
    </source>
</evidence>
<dbReference type="EMBL" id="CAJGYO010000005">
    <property type="protein sequence ID" value="CAD6230818.1"/>
    <property type="molecule type" value="Genomic_DNA"/>
</dbReference>